<dbReference type="OrthoDB" id="4426339at2"/>
<accession>A0A7I9VG07</accession>
<proteinExistence type="predicted"/>
<dbReference type="Proteomes" id="UP000444960">
    <property type="component" value="Unassembled WGS sequence"/>
</dbReference>
<protein>
    <recommendedName>
        <fullName evidence="3">Cyclodehydratase</fullName>
    </recommendedName>
</protein>
<reference evidence="2" key="1">
    <citation type="submission" date="2019-06" db="EMBL/GenBank/DDBJ databases">
        <title>Gordonia isolated from sludge of a wastewater treatment plant.</title>
        <authorList>
            <person name="Tamura T."/>
            <person name="Aoyama K."/>
            <person name="Kang Y."/>
            <person name="Saito S."/>
            <person name="Akiyama N."/>
            <person name="Yazawa K."/>
            <person name="Gonoi T."/>
            <person name="Mikami Y."/>
        </authorList>
    </citation>
    <scope>NUCLEOTIDE SEQUENCE [LARGE SCALE GENOMIC DNA]</scope>
    <source>
        <strain evidence="2">NBRC 107696</strain>
    </source>
</reference>
<evidence type="ECO:0000313" key="1">
    <source>
        <dbReference type="EMBL" id="GEE03940.1"/>
    </source>
</evidence>
<dbReference type="Gene3D" id="3.40.50.720">
    <property type="entry name" value="NAD(P)-binding Rossmann-like Domain"/>
    <property type="match status" value="1"/>
</dbReference>
<keyword evidence="2" id="KW-1185">Reference proteome</keyword>
<dbReference type="AlphaFoldDB" id="A0A7I9VG07"/>
<gene>
    <name evidence="1" type="ORF">nbrc107696_43860</name>
</gene>
<comment type="caution">
    <text evidence="1">The sequence shown here is derived from an EMBL/GenBank/DDBJ whole genome shotgun (WGS) entry which is preliminary data.</text>
</comment>
<sequence>MTDFANDPGLPVLLPGYPVVARRDGTVQVGCDPGTSVLLEVGARIAPRAVASLLQTLREPADYPSIARRVRSVGLDARSLRAMLDRLVAAGCAVPTDRPTPRTLSVHIIGRGDVARDLASSLTGAGIVVDDAIAPGLIVLADQPVVDPRITRRLMSAGYPHMPVHLRDGLGVVGPLVLPGTSSCLRCADMHLTDFDPQWPVVAAGLLDVVGHADPAVLRATVAVAHAQLDETIALLTADDGPAPSLVGRTLEFRTGPSRLASHIAPVHPRCGCTARSATAA</sequence>
<organism evidence="1 2">
    <name type="scientific">Gordonia spumicola</name>
    <dbReference type="NCBI Taxonomy" id="589161"/>
    <lineage>
        <taxon>Bacteria</taxon>
        <taxon>Bacillati</taxon>
        <taxon>Actinomycetota</taxon>
        <taxon>Actinomycetes</taxon>
        <taxon>Mycobacteriales</taxon>
        <taxon>Gordoniaceae</taxon>
        <taxon>Gordonia</taxon>
    </lineage>
</organism>
<evidence type="ECO:0000313" key="2">
    <source>
        <dbReference type="Proteomes" id="UP000444960"/>
    </source>
</evidence>
<name>A0A7I9VG07_9ACTN</name>
<evidence type="ECO:0008006" key="3">
    <source>
        <dbReference type="Google" id="ProtNLM"/>
    </source>
</evidence>
<dbReference type="RefSeq" id="WP_161897375.1">
    <property type="nucleotide sequence ID" value="NZ_BJOV01000005.1"/>
</dbReference>
<dbReference type="EMBL" id="BJOV01000005">
    <property type="protein sequence ID" value="GEE03940.1"/>
    <property type="molecule type" value="Genomic_DNA"/>
</dbReference>